<name>A0A699Q3E4_TANCI</name>
<protein>
    <submittedName>
        <fullName evidence="1">Uncharacterized protein</fullName>
    </submittedName>
</protein>
<feature type="non-terminal residue" evidence="1">
    <location>
        <position position="1"/>
    </location>
</feature>
<comment type="caution">
    <text evidence="1">The sequence shown here is derived from an EMBL/GenBank/DDBJ whole genome shotgun (WGS) entry which is preliminary data.</text>
</comment>
<accession>A0A699Q3E4</accession>
<reference evidence="1" key="1">
    <citation type="journal article" date="2019" name="Sci. Rep.">
        <title>Draft genome of Tanacetum cinerariifolium, the natural source of mosquito coil.</title>
        <authorList>
            <person name="Yamashiro T."/>
            <person name="Shiraishi A."/>
            <person name="Satake H."/>
            <person name="Nakayama K."/>
        </authorList>
    </citation>
    <scope>NUCLEOTIDE SEQUENCE</scope>
</reference>
<evidence type="ECO:0000313" key="1">
    <source>
        <dbReference type="EMBL" id="GFC60046.1"/>
    </source>
</evidence>
<proteinExistence type="predicted"/>
<dbReference type="EMBL" id="BKCJ010983892">
    <property type="protein sequence ID" value="GFC60046.1"/>
    <property type="molecule type" value="Genomic_DNA"/>
</dbReference>
<sequence>VHDLSTIITRVSNLLRISGRQGLIYLAAATTELSPTSYPPVGVVKRALFQSGMFASGILSLQEVDGSNKGNGNDVVGSGIGNSGGVSIGGVLDHGARMNVDGAADLIRTIDALVRGSIIGGGGSGVNIGNGVRNGGNGYDVGATGDSGGVGMASNFSTSNSKGNGMGICGRTYILGVTRYADGGGVAAVSPSSKGYV</sequence>
<dbReference type="AlphaFoldDB" id="A0A699Q3E4"/>
<organism evidence="1">
    <name type="scientific">Tanacetum cinerariifolium</name>
    <name type="common">Dalmatian daisy</name>
    <name type="synonym">Chrysanthemum cinerariifolium</name>
    <dbReference type="NCBI Taxonomy" id="118510"/>
    <lineage>
        <taxon>Eukaryota</taxon>
        <taxon>Viridiplantae</taxon>
        <taxon>Streptophyta</taxon>
        <taxon>Embryophyta</taxon>
        <taxon>Tracheophyta</taxon>
        <taxon>Spermatophyta</taxon>
        <taxon>Magnoliopsida</taxon>
        <taxon>eudicotyledons</taxon>
        <taxon>Gunneridae</taxon>
        <taxon>Pentapetalae</taxon>
        <taxon>asterids</taxon>
        <taxon>campanulids</taxon>
        <taxon>Asterales</taxon>
        <taxon>Asteraceae</taxon>
        <taxon>Asteroideae</taxon>
        <taxon>Anthemideae</taxon>
        <taxon>Anthemidinae</taxon>
        <taxon>Tanacetum</taxon>
    </lineage>
</organism>
<gene>
    <name evidence="1" type="ORF">Tci_832016</name>
</gene>